<proteinExistence type="predicted"/>
<evidence type="ECO:0000313" key="3">
    <source>
        <dbReference type="Proteomes" id="UP000518300"/>
    </source>
</evidence>
<dbReference type="RefSeq" id="WP_169348431.1">
    <property type="nucleotide sequence ID" value="NZ_JABBJJ010000171.1"/>
</dbReference>
<comment type="caution">
    <text evidence="2">The sequence shown here is derived from an EMBL/GenBank/DDBJ whole genome shotgun (WGS) entry which is preliminary data.</text>
</comment>
<accession>A0A848LMZ0</accession>
<evidence type="ECO:0000256" key="1">
    <source>
        <dbReference type="SAM" id="MobiDB-lite"/>
    </source>
</evidence>
<gene>
    <name evidence="2" type="ORF">HG543_30560</name>
</gene>
<reference evidence="2 3" key="1">
    <citation type="submission" date="2020-04" db="EMBL/GenBank/DDBJ databases">
        <title>Draft genome of Pyxidicoccus fallax type strain.</title>
        <authorList>
            <person name="Whitworth D.E."/>
        </authorList>
    </citation>
    <scope>NUCLEOTIDE SEQUENCE [LARGE SCALE GENOMIC DNA]</scope>
    <source>
        <strain evidence="2 3">DSM 14698</strain>
    </source>
</reference>
<dbReference type="AlphaFoldDB" id="A0A848LMZ0"/>
<sequence>MLAAGQVQVLLHGVPVTVMASSVLADAKDPGRYGPANLLDEEPGTLWAEGHRSR</sequence>
<dbReference type="EMBL" id="JABBJJ010000171">
    <property type="protein sequence ID" value="NMO19178.1"/>
    <property type="molecule type" value="Genomic_DNA"/>
</dbReference>
<protein>
    <submittedName>
        <fullName evidence="2">Uncharacterized protein</fullName>
    </submittedName>
</protein>
<dbReference type="Proteomes" id="UP000518300">
    <property type="component" value="Unassembled WGS sequence"/>
</dbReference>
<feature type="region of interest" description="Disordered" evidence="1">
    <location>
        <begin position="28"/>
        <end position="54"/>
    </location>
</feature>
<evidence type="ECO:0000313" key="2">
    <source>
        <dbReference type="EMBL" id="NMO19178.1"/>
    </source>
</evidence>
<name>A0A848LMZ0_9BACT</name>
<keyword evidence="3" id="KW-1185">Reference proteome</keyword>
<organism evidence="2 3">
    <name type="scientific">Pyxidicoccus fallax</name>
    <dbReference type="NCBI Taxonomy" id="394095"/>
    <lineage>
        <taxon>Bacteria</taxon>
        <taxon>Pseudomonadati</taxon>
        <taxon>Myxococcota</taxon>
        <taxon>Myxococcia</taxon>
        <taxon>Myxococcales</taxon>
        <taxon>Cystobacterineae</taxon>
        <taxon>Myxococcaceae</taxon>
        <taxon>Pyxidicoccus</taxon>
    </lineage>
</organism>